<dbReference type="HOGENOM" id="CLU_060196_0_0_9"/>
<dbReference type="PANTHER" id="PTHR21294:SF8">
    <property type="entry name" value="ELECTRON TRANSFER FLAVOPROTEIN SUBUNIT BETA"/>
    <property type="match status" value="1"/>
</dbReference>
<keyword evidence="4" id="KW-0813">Transport</keyword>
<comment type="similarity">
    <text evidence="1">Belongs to the ETF beta-subunit/FixA family.</text>
</comment>
<evidence type="ECO:0000256" key="3">
    <source>
        <dbReference type="ARBA" id="ARBA00016797"/>
    </source>
</evidence>
<dbReference type="KEGG" id="ddl:Desdi_3267"/>
<dbReference type="SUPFAM" id="SSF52402">
    <property type="entry name" value="Adenine nucleotide alpha hydrolases-like"/>
    <property type="match status" value="1"/>
</dbReference>
<proteinExistence type="inferred from homology"/>
<dbReference type="STRING" id="871963.Desdi_3267"/>
<dbReference type="InterPro" id="IPR014729">
    <property type="entry name" value="Rossmann-like_a/b/a_fold"/>
</dbReference>
<dbReference type="PROSITE" id="PS01065">
    <property type="entry name" value="ETF_BETA"/>
    <property type="match status" value="1"/>
</dbReference>
<comment type="cofactor">
    <cofactor evidence="8">
        <name>AMP</name>
        <dbReference type="ChEBI" id="CHEBI:456215"/>
    </cofactor>
</comment>
<dbReference type="eggNOG" id="COG2086">
    <property type="taxonomic scope" value="Bacteria"/>
</dbReference>
<protein>
    <recommendedName>
        <fullName evidence="3">Electron transfer flavoprotein subunit beta</fullName>
    </recommendedName>
    <alternativeName>
        <fullName evidence="7">Electron transfer flavoprotein small subunit</fullName>
    </alternativeName>
</protein>
<dbReference type="InterPro" id="IPR014730">
    <property type="entry name" value="ETF_a/b_N"/>
</dbReference>
<dbReference type="PIRSF" id="PIRSF000090">
    <property type="entry name" value="Beta-ETF"/>
    <property type="match status" value="1"/>
</dbReference>
<gene>
    <name evidence="10" type="ordered locus">Desdi_3267</name>
</gene>
<dbReference type="SMART" id="SM00893">
    <property type="entry name" value="ETF"/>
    <property type="match status" value="1"/>
</dbReference>
<evidence type="ECO:0000256" key="8">
    <source>
        <dbReference type="ARBA" id="ARBA00049933"/>
    </source>
</evidence>
<evidence type="ECO:0000313" key="11">
    <source>
        <dbReference type="Proteomes" id="UP000010797"/>
    </source>
</evidence>
<dbReference type="Proteomes" id="UP000010797">
    <property type="component" value="Chromosome"/>
</dbReference>
<evidence type="ECO:0000259" key="9">
    <source>
        <dbReference type="SMART" id="SM00893"/>
    </source>
</evidence>
<dbReference type="InterPro" id="IPR012255">
    <property type="entry name" value="ETF_b"/>
</dbReference>
<name>L0FDD8_DESDL</name>
<dbReference type="EMBL" id="CP003344">
    <property type="protein sequence ID" value="AGA70661.1"/>
    <property type="molecule type" value="Genomic_DNA"/>
</dbReference>
<dbReference type="GO" id="GO:0009055">
    <property type="term" value="F:electron transfer activity"/>
    <property type="evidence" value="ECO:0007669"/>
    <property type="project" value="InterPro"/>
</dbReference>
<dbReference type="GO" id="GO:0005829">
    <property type="term" value="C:cytosol"/>
    <property type="evidence" value="ECO:0007669"/>
    <property type="project" value="TreeGrafter"/>
</dbReference>
<evidence type="ECO:0000256" key="5">
    <source>
        <dbReference type="ARBA" id="ARBA00022982"/>
    </source>
</evidence>
<evidence type="ECO:0000256" key="7">
    <source>
        <dbReference type="ARBA" id="ARBA00042002"/>
    </source>
</evidence>
<accession>L0FDD8</accession>
<keyword evidence="5" id="KW-0249">Electron transport</keyword>
<dbReference type="Gene3D" id="3.40.50.620">
    <property type="entry name" value="HUPs"/>
    <property type="match status" value="1"/>
</dbReference>
<comment type="subunit">
    <text evidence="2">Heterodimer of an alpha and a beta subunit.</text>
</comment>
<evidence type="ECO:0000313" key="10">
    <source>
        <dbReference type="EMBL" id="AGA70661.1"/>
    </source>
</evidence>
<dbReference type="CDD" id="cd01714">
    <property type="entry name" value="ETF_beta"/>
    <property type="match status" value="1"/>
</dbReference>
<comment type="function">
    <text evidence="6">The electron transfer flavoprotein serves as a specific electron acceptor for other dehydrogenases. It transfers the electrons to the main respiratory chain via ETF-ubiquinone oxidoreductase (ETF dehydrogenase).</text>
</comment>
<dbReference type="InterPro" id="IPR000049">
    <property type="entry name" value="ET-Flavoprotein_bsu_CS"/>
</dbReference>
<keyword evidence="11" id="KW-1185">Reference proteome</keyword>
<dbReference type="PANTHER" id="PTHR21294">
    <property type="entry name" value="ELECTRON TRANSFER FLAVOPROTEIN BETA-SUBUNIT"/>
    <property type="match status" value="1"/>
</dbReference>
<evidence type="ECO:0000256" key="4">
    <source>
        <dbReference type="ARBA" id="ARBA00022448"/>
    </source>
</evidence>
<reference evidence="11" key="1">
    <citation type="submission" date="2012-02" db="EMBL/GenBank/DDBJ databases">
        <title>Complete sequence of Desulfitobacterium dichloroeliminans LMG P-21439.</title>
        <authorList>
            <person name="Lucas S."/>
            <person name="Han J."/>
            <person name="Lapidus A."/>
            <person name="Cheng J.-F."/>
            <person name="Goodwin L."/>
            <person name="Pitluck S."/>
            <person name="Peters L."/>
            <person name="Ovchinnikova G."/>
            <person name="Teshima H."/>
            <person name="Detter J.C."/>
            <person name="Han C."/>
            <person name="Tapia R."/>
            <person name="Land M."/>
            <person name="Hauser L."/>
            <person name="Kyrpides N."/>
            <person name="Ivanova N."/>
            <person name="Pagani I."/>
            <person name="Kruse T."/>
            <person name="de Vos W.M."/>
            <person name="Boon N."/>
            <person name="Smidt H."/>
            <person name="Woyke T."/>
        </authorList>
    </citation>
    <scope>NUCLEOTIDE SEQUENCE [LARGE SCALE GENOMIC DNA]</scope>
    <source>
        <strain evidence="11">LMG P-21439 / DCA1</strain>
    </source>
</reference>
<evidence type="ECO:0000256" key="1">
    <source>
        <dbReference type="ARBA" id="ARBA00007557"/>
    </source>
</evidence>
<organism evidence="10 11">
    <name type="scientific">Desulfitobacterium dichloroeliminans (strain LMG P-21439 / DCA1)</name>
    <dbReference type="NCBI Taxonomy" id="871963"/>
    <lineage>
        <taxon>Bacteria</taxon>
        <taxon>Bacillati</taxon>
        <taxon>Bacillota</taxon>
        <taxon>Clostridia</taxon>
        <taxon>Eubacteriales</taxon>
        <taxon>Desulfitobacteriaceae</taxon>
        <taxon>Desulfitobacterium</taxon>
    </lineage>
</organism>
<dbReference type="AlphaFoldDB" id="L0FDD8"/>
<sequence>MSIHSVANKERGIELNILVCLKQTFDTEAKIMINSQGQIDSTGVNLIMNPYDEFAVEEGIRLKEKFGGEVTVLSMGGAKVNEVLRTALAMGADKAVAIQDAALEGSDEWVTAGVLAKAVQAIPFDIILSGRIAIDDGSSQVPTRLAEILGIPSVSSVTELKIEDKNATVTRDIDGGSEVIQVSLPAVITAQKGLNEPRYPSVAGIMKAKKKELKTLTLADLGLSATESLAQGAKMRVLQISLPPARQAGRLIQEDPAQAAAELVNVLMKEAKVI</sequence>
<dbReference type="Pfam" id="PF01012">
    <property type="entry name" value="ETF"/>
    <property type="match status" value="1"/>
</dbReference>
<evidence type="ECO:0000256" key="6">
    <source>
        <dbReference type="ARBA" id="ARBA00025649"/>
    </source>
</evidence>
<evidence type="ECO:0000256" key="2">
    <source>
        <dbReference type="ARBA" id="ARBA00011355"/>
    </source>
</evidence>
<feature type="domain" description="Electron transfer flavoprotein alpha/beta-subunit N-terminal" evidence="9">
    <location>
        <begin position="36"/>
        <end position="225"/>
    </location>
</feature>
<dbReference type="InterPro" id="IPR033948">
    <property type="entry name" value="ETF_beta_N"/>
</dbReference>